<reference evidence="4" key="1">
    <citation type="submission" date="2025-08" db="UniProtKB">
        <authorList>
            <consortium name="RefSeq"/>
        </authorList>
    </citation>
    <scope>IDENTIFICATION</scope>
    <source>
        <tissue evidence="4">Gonads</tissue>
    </source>
</reference>
<proteinExistence type="predicted"/>
<dbReference type="RefSeq" id="XP_013394729.1">
    <property type="nucleotide sequence ID" value="XM_013539275.1"/>
</dbReference>
<dbReference type="GO" id="GO:0000981">
    <property type="term" value="F:DNA-binding transcription factor activity, RNA polymerase II-specific"/>
    <property type="evidence" value="ECO:0007669"/>
    <property type="project" value="TreeGrafter"/>
</dbReference>
<dbReference type="PROSITE" id="PS50888">
    <property type="entry name" value="BHLH"/>
    <property type="match status" value="1"/>
</dbReference>
<dbReference type="STRING" id="7574.A0A1S3IBE0"/>
<dbReference type="GO" id="GO:0046983">
    <property type="term" value="F:protein dimerization activity"/>
    <property type="evidence" value="ECO:0007669"/>
    <property type="project" value="InterPro"/>
</dbReference>
<evidence type="ECO:0000313" key="4">
    <source>
        <dbReference type="RefSeq" id="XP_013394729.1"/>
    </source>
</evidence>
<dbReference type="InterPro" id="IPR011598">
    <property type="entry name" value="bHLH_dom"/>
</dbReference>
<sequence length="234" mass="26556">MSFGHGENIYNPYPGSYATDQYGVGHYSNWGNQLYGNEYNNQTFSGQEHNSYSMNITYPDTTTNAILQWGFDSGTSNTMPVSTNTAVTDDVPTTAGQIPYNSAITHTDFCPQFQLGGQNLKPPTTRRKRKINKIQRVAANMRERRRMTHLNAAFEELKEAVPTLPHEKKLSRIQTLKLAMYYIEFMTRTLHGTPYPPFPTTRLTESGLQGAATTNSESFDGYKEWEENIDDEQL</sequence>
<evidence type="ECO:0000256" key="1">
    <source>
        <dbReference type="SAM" id="MobiDB-lite"/>
    </source>
</evidence>
<dbReference type="PANTHER" id="PTHR23349">
    <property type="entry name" value="BASIC HELIX-LOOP-HELIX TRANSCRIPTION FACTOR, TWIST"/>
    <property type="match status" value="1"/>
</dbReference>
<evidence type="ECO:0000313" key="3">
    <source>
        <dbReference type="Proteomes" id="UP000085678"/>
    </source>
</evidence>
<dbReference type="GO" id="GO:0032502">
    <property type="term" value="P:developmental process"/>
    <property type="evidence" value="ECO:0007669"/>
    <property type="project" value="TreeGrafter"/>
</dbReference>
<gene>
    <name evidence="4" type="primary">LOC106162133</name>
</gene>
<accession>A0A1S3IBE0</accession>
<dbReference type="SUPFAM" id="SSF47459">
    <property type="entry name" value="HLH, helix-loop-helix DNA-binding domain"/>
    <property type="match status" value="1"/>
</dbReference>
<dbReference type="OrthoDB" id="10048995at2759"/>
<feature type="region of interest" description="Disordered" evidence="1">
    <location>
        <begin position="210"/>
        <end position="234"/>
    </location>
</feature>
<dbReference type="AlphaFoldDB" id="A0A1S3IBE0"/>
<dbReference type="Proteomes" id="UP000085678">
    <property type="component" value="Unplaced"/>
</dbReference>
<protein>
    <submittedName>
        <fullName evidence="4">Neurogenic differentiation factor 2-like</fullName>
    </submittedName>
</protein>
<dbReference type="InParanoid" id="A0A1S3IBE0"/>
<organism evidence="3 4">
    <name type="scientific">Lingula anatina</name>
    <name type="common">Brachiopod</name>
    <name type="synonym">Lingula unguis</name>
    <dbReference type="NCBI Taxonomy" id="7574"/>
    <lineage>
        <taxon>Eukaryota</taxon>
        <taxon>Metazoa</taxon>
        <taxon>Spiralia</taxon>
        <taxon>Lophotrochozoa</taxon>
        <taxon>Brachiopoda</taxon>
        <taxon>Linguliformea</taxon>
        <taxon>Lingulata</taxon>
        <taxon>Lingulida</taxon>
        <taxon>Linguloidea</taxon>
        <taxon>Lingulidae</taxon>
        <taxon>Lingula</taxon>
    </lineage>
</organism>
<name>A0A1S3IBE0_LINAN</name>
<dbReference type="GeneID" id="106162133"/>
<dbReference type="KEGG" id="lak:106162133"/>
<feature type="domain" description="BHLH" evidence="2">
    <location>
        <begin position="134"/>
        <end position="186"/>
    </location>
</feature>
<keyword evidence="3" id="KW-1185">Reference proteome</keyword>
<dbReference type="Gene3D" id="4.10.280.10">
    <property type="entry name" value="Helix-loop-helix DNA-binding domain"/>
    <property type="match status" value="1"/>
</dbReference>
<dbReference type="Pfam" id="PF00010">
    <property type="entry name" value="HLH"/>
    <property type="match status" value="1"/>
</dbReference>
<dbReference type="PANTHER" id="PTHR23349:SF63">
    <property type="entry name" value="FER3-LIKE PROTEIN"/>
    <property type="match status" value="1"/>
</dbReference>
<dbReference type="GO" id="GO:0000977">
    <property type="term" value="F:RNA polymerase II transcription regulatory region sequence-specific DNA binding"/>
    <property type="evidence" value="ECO:0007669"/>
    <property type="project" value="TreeGrafter"/>
</dbReference>
<evidence type="ECO:0000259" key="2">
    <source>
        <dbReference type="PROSITE" id="PS50888"/>
    </source>
</evidence>
<dbReference type="InterPro" id="IPR036638">
    <property type="entry name" value="HLH_DNA-bd_sf"/>
</dbReference>
<dbReference type="SMART" id="SM00353">
    <property type="entry name" value="HLH"/>
    <property type="match status" value="1"/>
</dbReference>
<dbReference type="InterPro" id="IPR050283">
    <property type="entry name" value="E-box_TF_Regulators"/>
</dbReference>